<keyword evidence="2" id="KW-0808">Transferase</keyword>
<evidence type="ECO:0000259" key="3">
    <source>
        <dbReference type="Pfam" id="PF01555"/>
    </source>
</evidence>
<dbReference type="Gene3D" id="3.40.50.150">
    <property type="entry name" value="Vaccinia Virus protein VP39"/>
    <property type="match status" value="1"/>
</dbReference>
<dbReference type="Pfam" id="PF01555">
    <property type="entry name" value="N6_N4_Mtase"/>
    <property type="match status" value="1"/>
</dbReference>
<dbReference type="InterPro" id="IPR029063">
    <property type="entry name" value="SAM-dependent_MTases_sf"/>
</dbReference>
<gene>
    <name evidence="4" type="ORF">C7H79_14945</name>
</gene>
<dbReference type="AlphaFoldDB" id="A0A2P7NRU6"/>
<dbReference type="EMBL" id="PXXU01000066">
    <property type="protein sequence ID" value="PSJ16167.1"/>
    <property type="molecule type" value="Genomic_DNA"/>
</dbReference>
<protein>
    <recommendedName>
        <fullName evidence="3">DNA methylase N-4/N-6 domain-containing protein</fullName>
    </recommendedName>
</protein>
<organism evidence="4 5">
    <name type="scientific">Nitrosomonas supralitoralis</name>
    <dbReference type="NCBI Taxonomy" id="2116706"/>
    <lineage>
        <taxon>Bacteria</taxon>
        <taxon>Pseudomonadati</taxon>
        <taxon>Pseudomonadota</taxon>
        <taxon>Betaproteobacteria</taxon>
        <taxon>Nitrosomonadales</taxon>
        <taxon>Nitrosomonadaceae</taxon>
        <taxon>Nitrosomonas</taxon>
    </lineage>
</organism>
<comment type="caution">
    <text evidence="4">The sequence shown here is derived from an EMBL/GenBank/DDBJ whole genome shotgun (WGS) entry which is preliminary data.</text>
</comment>
<reference evidence="4 5" key="1">
    <citation type="submission" date="2018-03" db="EMBL/GenBank/DDBJ databases">
        <title>Draft genome of Nitrosomonas supralitoralis APG5.</title>
        <authorList>
            <person name="Urakawa H."/>
            <person name="Lopez J.V."/>
        </authorList>
    </citation>
    <scope>NUCLEOTIDE SEQUENCE [LARGE SCALE GENOMIC DNA]</scope>
    <source>
        <strain evidence="4 5">APG5</strain>
        <plasmid evidence="4">pAPG501</plasmid>
    </source>
</reference>
<dbReference type="InterPro" id="IPR002941">
    <property type="entry name" value="DNA_methylase_N4/N6"/>
</dbReference>
<geneLocation type="plasmid" evidence="4">
    <name>pAPG501</name>
</geneLocation>
<proteinExistence type="predicted"/>
<evidence type="ECO:0000256" key="1">
    <source>
        <dbReference type="ARBA" id="ARBA00022603"/>
    </source>
</evidence>
<keyword evidence="1" id="KW-0489">Methyltransferase</keyword>
<dbReference type="GO" id="GO:0032259">
    <property type="term" value="P:methylation"/>
    <property type="evidence" value="ECO:0007669"/>
    <property type="project" value="UniProtKB-KW"/>
</dbReference>
<sequence>MLDDDVTDRIGAIVQRLIQEGRIIFGENETKPVELKIYAKDYRVKLSRFFERGGRIGANEIQAIFPENKRPFGFPKSTELIEELLSFTTGDGGMTLDSFSGSGTTTNTALKQNRADRQTRRFILIEMKDAGGKAYQQALSDDDAASCGTVTDQYTFEFHAPANAPIRDYNGRSEHFDFRKYFCGRIGDFASKAEFECTCHLEMWAQQECIKFWMSNLVQREHNLFFLQKAEGRLYPDFLCLLSGAETQSESTFTVEYKGANCWNGAEDDRLINGLRASLSEERCRFVIVKNKRWNWAEPLLT</sequence>
<evidence type="ECO:0000256" key="2">
    <source>
        <dbReference type="ARBA" id="ARBA00022679"/>
    </source>
</evidence>
<feature type="domain" description="DNA methylase N-4/N-6" evidence="3">
    <location>
        <begin position="70"/>
        <end position="129"/>
    </location>
</feature>
<evidence type="ECO:0000313" key="5">
    <source>
        <dbReference type="Proteomes" id="UP000241912"/>
    </source>
</evidence>
<keyword evidence="4" id="KW-0614">Plasmid</keyword>
<dbReference type="SUPFAM" id="SSF53335">
    <property type="entry name" value="S-adenosyl-L-methionine-dependent methyltransferases"/>
    <property type="match status" value="1"/>
</dbReference>
<evidence type="ECO:0000313" key="4">
    <source>
        <dbReference type="EMBL" id="PSJ16167.1"/>
    </source>
</evidence>
<keyword evidence="5" id="KW-1185">Reference proteome</keyword>
<dbReference type="GO" id="GO:0008170">
    <property type="term" value="F:N-methyltransferase activity"/>
    <property type="evidence" value="ECO:0007669"/>
    <property type="project" value="InterPro"/>
</dbReference>
<accession>A0A2P7NRU6</accession>
<name>A0A2P7NRU6_9PROT</name>
<dbReference type="Proteomes" id="UP000241912">
    <property type="component" value="Unassembled WGS sequence"/>
</dbReference>
<dbReference type="GO" id="GO:0003677">
    <property type="term" value="F:DNA binding"/>
    <property type="evidence" value="ECO:0007669"/>
    <property type="project" value="InterPro"/>
</dbReference>